<dbReference type="InterPro" id="IPR004252">
    <property type="entry name" value="Probable_transposase_24"/>
</dbReference>
<feature type="region of interest" description="Disordered" evidence="2">
    <location>
        <begin position="1"/>
        <end position="50"/>
    </location>
</feature>
<protein>
    <recommendedName>
        <fullName evidence="4">Transposase, Ptta/En/Spm, plant</fullName>
    </recommendedName>
</protein>
<name>A0A1D6I0R5_MAIZE</name>
<reference evidence="3" key="1">
    <citation type="submission" date="2015-12" db="EMBL/GenBank/DDBJ databases">
        <title>Update maize B73 reference genome by single molecule sequencing technologies.</title>
        <authorList>
            <consortium name="Maize Genome Sequencing Project"/>
            <person name="Ware D."/>
        </authorList>
    </citation>
    <scope>NUCLEOTIDE SEQUENCE [LARGE SCALE GENOMIC DNA]</scope>
    <source>
        <tissue evidence="3">Seedling</tissue>
    </source>
</reference>
<accession>A0A1D6I0R5</accession>
<dbReference type="PaxDb" id="4577-GRMZM2G461663_P01"/>
<feature type="compositionally biased region" description="Basic and acidic residues" evidence="2">
    <location>
        <begin position="30"/>
        <end position="42"/>
    </location>
</feature>
<dbReference type="EMBL" id="CM007650">
    <property type="protein sequence ID" value="ONM53847.1"/>
    <property type="molecule type" value="Genomic_DNA"/>
</dbReference>
<dbReference type="FunCoup" id="A0A1D6I0R5">
    <property type="interactions" value="17"/>
</dbReference>
<evidence type="ECO:0000256" key="2">
    <source>
        <dbReference type="SAM" id="MobiDB-lite"/>
    </source>
</evidence>
<dbReference type="OMA" id="QICDEDA"/>
<gene>
    <name evidence="3" type="ORF">ZEAMMB73_Zm00001d019889</name>
</gene>
<evidence type="ECO:0000313" key="3">
    <source>
        <dbReference type="EMBL" id="ONM53847.1"/>
    </source>
</evidence>
<dbReference type="PANTHER" id="PTHR33063:SF15">
    <property type="entry name" value="TRANSPOSASE, PTTA_EN_SPM, PLANT"/>
    <property type="match status" value="1"/>
</dbReference>
<dbReference type="PANTHER" id="PTHR33063">
    <property type="entry name" value="OS02G0583500 PROTEIN"/>
    <property type="match status" value="1"/>
</dbReference>
<dbReference type="AlphaFoldDB" id="A0A1D6I0R5"/>
<sequence>MSTGSGGTKGSKRVLAPNAEDQVGRVTRQKTKEQSSADKDVRGSTTNTEEQALISANCPAQHDDEIQICDEDAMMDKWIRGKSMGRQLGRISRGLNTKIPLVISEGKRRPEVPMQAAMLASEGGISLRQHIPILTHWKDYKNDKSYLEDFVRRIGGQFAVNTKNKDVRFACADVMMCVQRQMRYKLKKAYFNGVAADKVRTTSPLSTMTDEQWMQLVNMWSTPKHKDKCENNKVIRGKVRFQQKTGSRSYIAHLHSVKQAKYGDAPPTAIDLFKECHCSSKTGFAEPVKEAIDTMESLMGEHGVEGKESKTPIEAVAQVLASSKFLQNIGLVPATKKSSNGGDPTRVADLEAELESEKQNTLEVRAQLDALKKKVEESEQARDKKLEKINDLQKGADETNALLRRLFSLNK</sequence>
<dbReference type="Pfam" id="PF03004">
    <property type="entry name" value="Transposase_24"/>
    <property type="match status" value="1"/>
</dbReference>
<evidence type="ECO:0008006" key="4">
    <source>
        <dbReference type="Google" id="ProtNLM"/>
    </source>
</evidence>
<dbReference type="SMR" id="A0A1D6I0R5"/>
<feature type="coiled-coil region" evidence="1">
    <location>
        <begin position="347"/>
        <end position="395"/>
    </location>
</feature>
<dbReference type="InParanoid" id="A0A1D6I0R5"/>
<dbReference type="ExpressionAtlas" id="A0A1D6I0R5">
    <property type="expression patterns" value="baseline and differential"/>
</dbReference>
<dbReference type="eggNOG" id="ENOG502STEV">
    <property type="taxonomic scope" value="Eukaryota"/>
</dbReference>
<organism evidence="3">
    <name type="scientific">Zea mays</name>
    <name type="common">Maize</name>
    <dbReference type="NCBI Taxonomy" id="4577"/>
    <lineage>
        <taxon>Eukaryota</taxon>
        <taxon>Viridiplantae</taxon>
        <taxon>Streptophyta</taxon>
        <taxon>Embryophyta</taxon>
        <taxon>Tracheophyta</taxon>
        <taxon>Spermatophyta</taxon>
        <taxon>Magnoliopsida</taxon>
        <taxon>Liliopsida</taxon>
        <taxon>Poales</taxon>
        <taxon>Poaceae</taxon>
        <taxon>PACMAD clade</taxon>
        <taxon>Panicoideae</taxon>
        <taxon>Andropogonodae</taxon>
        <taxon>Andropogoneae</taxon>
        <taxon>Tripsacinae</taxon>
        <taxon>Zea</taxon>
    </lineage>
</organism>
<proteinExistence type="predicted"/>
<keyword evidence="1" id="KW-0175">Coiled coil</keyword>
<evidence type="ECO:0000256" key="1">
    <source>
        <dbReference type="SAM" id="Coils"/>
    </source>
</evidence>